<feature type="region of interest" description="Disordered" evidence="1">
    <location>
        <begin position="81"/>
        <end position="120"/>
    </location>
</feature>
<feature type="compositionally biased region" description="Acidic residues" evidence="1">
    <location>
        <begin position="81"/>
        <end position="92"/>
    </location>
</feature>
<reference evidence="2 3" key="1">
    <citation type="journal article" date="2014" name="Genome Announc.">
        <title>Draft genome sequence of Sclerotinia borealis, a psychrophilic plant pathogenic fungus.</title>
        <authorList>
            <person name="Mardanov A.V."/>
            <person name="Beletsky A.V."/>
            <person name="Kadnikov V.V."/>
            <person name="Ignatov A.N."/>
            <person name="Ravin N.V."/>
        </authorList>
    </citation>
    <scope>NUCLEOTIDE SEQUENCE [LARGE SCALE GENOMIC DNA]</scope>
    <source>
        <strain evidence="3">F-4157</strain>
    </source>
</reference>
<dbReference type="AlphaFoldDB" id="W9C9U9"/>
<name>W9C9U9_SCLBF</name>
<proteinExistence type="predicted"/>
<dbReference type="Proteomes" id="UP000019487">
    <property type="component" value="Unassembled WGS sequence"/>
</dbReference>
<gene>
    <name evidence="2" type="ORF">SBOR_7038</name>
</gene>
<dbReference type="EMBL" id="AYSA01000377">
    <property type="protein sequence ID" value="ESZ92578.1"/>
    <property type="molecule type" value="Genomic_DNA"/>
</dbReference>
<evidence type="ECO:0000313" key="3">
    <source>
        <dbReference type="Proteomes" id="UP000019487"/>
    </source>
</evidence>
<sequence length="120" mass="13011">MSPRSSCKRKNVDESTSEASQSKVIKLENTQAVKDTENIESLEHIIDQVQPVANALIEASGLSIKIEGPYETGTELTYLENETDEANEADEATEAHQAREACEASEVSEASEVREASGPD</sequence>
<keyword evidence="3" id="KW-1185">Reference proteome</keyword>
<evidence type="ECO:0000313" key="2">
    <source>
        <dbReference type="EMBL" id="ESZ92578.1"/>
    </source>
</evidence>
<feature type="compositionally biased region" description="Basic and acidic residues" evidence="1">
    <location>
        <begin position="93"/>
        <end position="102"/>
    </location>
</feature>
<comment type="caution">
    <text evidence="2">The sequence shown here is derived from an EMBL/GenBank/DDBJ whole genome shotgun (WGS) entry which is preliminary data.</text>
</comment>
<feature type="region of interest" description="Disordered" evidence="1">
    <location>
        <begin position="1"/>
        <end position="23"/>
    </location>
</feature>
<evidence type="ECO:0000256" key="1">
    <source>
        <dbReference type="SAM" id="MobiDB-lite"/>
    </source>
</evidence>
<dbReference type="HOGENOM" id="CLU_2051008_0_0_1"/>
<feature type="compositionally biased region" description="Basic and acidic residues" evidence="1">
    <location>
        <begin position="111"/>
        <end position="120"/>
    </location>
</feature>
<protein>
    <submittedName>
        <fullName evidence="2">Uncharacterized protein</fullName>
    </submittedName>
</protein>
<accession>W9C9U9</accession>
<organism evidence="2 3">
    <name type="scientific">Sclerotinia borealis (strain F-4128)</name>
    <dbReference type="NCBI Taxonomy" id="1432307"/>
    <lineage>
        <taxon>Eukaryota</taxon>
        <taxon>Fungi</taxon>
        <taxon>Dikarya</taxon>
        <taxon>Ascomycota</taxon>
        <taxon>Pezizomycotina</taxon>
        <taxon>Leotiomycetes</taxon>
        <taxon>Helotiales</taxon>
        <taxon>Sclerotiniaceae</taxon>
        <taxon>Sclerotinia</taxon>
    </lineage>
</organism>